<gene>
    <name evidence="1" type="ORF">PIB30_082552</name>
</gene>
<protein>
    <submittedName>
        <fullName evidence="1">Uncharacterized protein</fullName>
    </submittedName>
</protein>
<evidence type="ECO:0000313" key="1">
    <source>
        <dbReference type="EMBL" id="MED6188077.1"/>
    </source>
</evidence>
<organism evidence="1 2">
    <name type="scientific">Stylosanthes scabra</name>
    <dbReference type="NCBI Taxonomy" id="79078"/>
    <lineage>
        <taxon>Eukaryota</taxon>
        <taxon>Viridiplantae</taxon>
        <taxon>Streptophyta</taxon>
        <taxon>Embryophyta</taxon>
        <taxon>Tracheophyta</taxon>
        <taxon>Spermatophyta</taxon>
        <taxon>Magnoliopsida</taxon>
        <taxon>eudicotyledons</taxon>
        <taxon>Gunneridae</taxon>
        <taxon>Pentapetalae</taxon>
        <taxon>rosids</taxon>
        <taxon>fabids</taxon>
        <taxon>Fabales</taxon>
        <taxon>Fabaceae</taxon>
        <taxon>Papilionoideae</taxon>
        <taxon>50 kb inversion clade</taxon>
        <taxon>dalbergioids sensu lato</taxon>
        <taxon>Dalbergieae</taxon>
        <taxon>Pterocarpus clade</taxon>
        <taxon>Stylosanthes</taxon>
    </lineage>
</organism>
<dbReference type="EMBL" id="JASCZI010182515">
    <property type="protein sequence ID" value="MED6188077.1"/>
    <property type="molecule type" value="Genomic_DNA"/>
</dbReference>
<name>A0ABU6WQA8_9FABA</name>
<keyword evidence="2" id="KW-1185">Reference proteome</keyword>
<evidence type="ECO:0000313" key="2">
    <source>
        <dbReference type="Proteomes" id="UP001341840"/>
    </source>
</evidence>
<comment type="caution">
    <text evidence="1">The sequence shown here is derived from an EMBL/GenBank/DDBJ whole genome shotgun (WGS) entry which is preliminary data.</text>
</comment>
<reference evidence="1 2" key="1">
    <citation type="journal article" date="2023" name="Plants (Basel)">
        <title>Bridging the Gap: Combining Genomics and Transcriptomics Approaches to Understand Stylosanthes scabra, an Orphan Legume from the Brazilian Caatinga.</title>
        <authorList>
            <person name="Ferreira-Neto J.R.C."/>
            <person name="da Silva M.D."/>
            <person name="Binneck E."/>
            <person name="de Melo N.F."/>
            <person name="da Silva R.H."/>
            <person name="de Melo A.L.T.M."/>
            <person name="Pandolfi V."/>
            <person name="Bustamante F.O."/>
            <person name="Brasileiro-Vidal A.C."/>
            <person name="Benko-Iseppon A.M."/>
        </authorList>
    </citation>
    <scope>NUCLEOTIDE SEQUENCE [LARGE SCALE GENOMIC DNA]</scope>
    <source>
        <tissue evidence="1">Leaves</tissue>
    </source>
</reference>
<dbReference type="Proteomes" id="UP001341840">
    <property type="component" value="Unassembled WGS sequence"/>
</dbReference>
<proteinExistence type="predicted"/>
<accession>A0ABU6WQA8</accession>
<sequence length="151" mass="17019">MEMWAFKKYLKVTSSENAPPLKTFTPLTSVNAHPPSPPLHQHRCSLRRRSVFTTLREETESVSTSVRRRCSLQRRSLCRNSLCLVNPQSALTWSRKPSIVALRHRVRHNLPPSALPLSPLPPPRLALRRGATRRLTSSVPPSCATLGSLRL</sequence>